<proteinExistence type="predicted"/>
<keyword evidence="2" id="KW-1185">Reference proteome</keyword>
<organism evidence="1 2">
    <name type="scientific">Arthrobacter ulcerisalmonis</name>
    <dbReference type="NCBI Taxonomy" id="2483813"/>
    <lineage>
        <taxon>Bacteria</taxon>
        <taxon>Bacillati</taxon>
        <taxon>Actinomycetota</taxon>
        <taxon>Actinomycetes</taxon>
        <taxon>Micrococcales</taxon>
        <taxon>Micrococcaceae</taxon>
        <taxon>Arthrobacter</taxon>
    </lineage>
</organism>
<dbReference type="EMBL" id="UXAU01000030">
    <property type="protein sequence ID" value="VDC29166.1"/>
    <property type="molecule type" value="Genomic_DNA"/>
</dbReference>
<reference evidence="1 2" key="1">
    <citation type="submission" date="2018-11" db="EMBL/GenBank/DDBJ databases">
        <authorList>
            <person name="Criscuolo A."/>
        </authorList>
    </citation>
    <scope>NUCLEOTIDE SEQUENCE [LARGE SCALE GENOMIC DNA]</scope>
    <source>
        <strain evidence="1">AT11b</strain>
    </source>
</reference>
<dbReference type="Proteomes" id="UP000280861">
    <property type="component" value="Unassembled WGS sequence"/>
</dbReference>
<evidence type="ECO:0000313" key="2">
    <source>
        <dbReference type="Proteomes" id="UP000280861"/>
    </source>
</evidence>
<evidence type="ECO:0000313" key="1">
    <source>
        <dbReference type="EMBL" id="VDC29166.1"/>
    </source>
</evidence>
<dbReference type="AlphaFoldDB" id="A0A3P5X4R8"/>
<dbReference type="RefSeq" id="WP_124092221.1">
    <property type="nucleotide sequence ID" value="NZ_CBCRYA010000024.1"/>
</dbReference>
<accession>A0A3P5X4R8</accession>
<protein>
    <submittedName>
        <fullName evidence="1">Uncharacterized protein</fullName>
    </submittedName>
</protein>
<name>A0A3P5X4R8_9MICC</name>
<sequence length="108" mass="11646">MTSNHFQTTKPFEEAVVIRPEDLRNAARLAVAFRHQDRMGIAALLEDVLSAAAVDKDDRAVTGLILGLGRILGMNVGALDEHTDNAATAGLRHLINEATLTIESRGTK</sequence>
<gene>
    <name evidence="1" type="ORF">PSET11_02225</name>
</gene>